<keyword evidence="3" id="KW-1185">Reference proteome</keyword>
<accession>V4T3N1</accession>
<evidence type="ECO:0008006" key="4">
    <source>
        <dbReference type="Google" id="ProtNLM"/>
    </source>
</evidence>
<dbReference type="eggNOG" id="KOG0014">
    <property type="taxonomic scope" value="Eukaryota"/>
</dbReference>
<dbReference type="EMBL" id="KI536661">
    <property type="protein sequence ID" value="ESR54808.1"/>
    <property type="molecule type" value="Genomic_DNA"/>
</dbReference>
<name>V4T3N1_CITCL</name>
<dbReference type="STRING" id="85681.V4T3N1"/>
<gene>
    <name evidence="2" type="ORF">CICLE_v10024341mg</name>
</gene>
<evidence type="ECO:0000313" key="3">
    <source>
        <dbReference type="Proteomes" id="UP000030687"/>
    </source>
</evidence>
<keyword evidence="1" id="KW-0175">Coiled coil</keyword>
<organism evidence="2 3">
    <name type="scientific">Citrus clementina</name>
    <name type="common">Clementine</name>
    <name type="synonym">Citrus deliciosa x Citrus sinensis</name>
    <dbReference type="NCBI Taxonomy" id="85681"/>
    <lineage>
        <taxon>Eukaryota</taxon>
        <taxon>Viridiplantae</taxon>
        <taxon>Streptophyta</taxon>
        <taxon>Embryophyta</taxon>
        <taxon>Tracheophyta</taxon>
        <taxon>Spermatophyta</taxon>
        <taxon>Magnoliopsida</taxon>
        <taxon>eudicotyledons</taxon>
        <taxon>Gunneridae</taxon>
        <taxon>Pentapetalae</taxon>
        <taxon>rosids</taxon>
        <taxon>malvids</taxon>
        <taxon>Sapindales</taxon>
        <taxon>Rutaceae</taxon>
        <taxon>Aurantioideae</taxon>
        <taxon>Citrus</taxon>
    </lineage>
</organism>
<feature type="non-terminal residue" evidence="2">
    <location>
        <position position="1"/>
    </location>
</feature>
<sequence>KFMCYARSSIRSTIHRYKKACSDNSNSGTVTEINAQYYQQESAKLRQQIQILQNSNYICNSCHFENNLLLCLFPKIEFLQKREVELENESVRLLSKIAEMERFQQANMATGQELNAILALASRNFFSPAIIEGGGSAHSHPDKKILHPG</sequence>
<dbReference type="AlphaFoldDB" id="V4T3N1"/>
<dbReference type="InParanoid" id="V4T3N1"/>
<proteinExistence type="predicted"/>
<protein>
    <recommendedName>
        <fullName evidence="4">MADS-box domain-containing protein</fullName>
    </recommendedName>
</protein>
<dbReference type="Gramene" id="ESR54808">
    <property type="protein sequence ID" value="ESR54808"/>
    <property type="gene ID" value="CICLE_v10024341mg"/>
</dbReference>
<dbReference type="Proteomes" id="UP000030687">
    <property type="component" value="Unassembled WGS sequence"/>
</dbReference>
<evidence type="ECO:0000256" key="1">
    <source>
        <dbReference type="SAM" id="Coils"/>
    </source>
</evidence>
<reference evidence="2 3" key="1">
    <citation type="submission" date="2013-10" db="EMBL/GenBank/DDBJ databases">
        <authorList>
            <consortium name="International Citrus Genome Consortium"/>
            <person name="Jenkins J."/>
            <person name="Schmutz J."/>
            <person name="Prochnik S."/>
            <person name="Rokhsar D."/>
            <person name="Gmitter F."/>
            <person name="Ollitrault P."/>
            <person name="Machado M."/>
            <person name="Talon M."/>
            <person name="Wincker P."/>
            <person name="Jaillon O."/>
            <person name="Morgante M."/>
        </authorList>
    </citation>
    <scope>NUCLEOTIDE SEQUENCE</scope>
    <source>
        <strain evidence="3">cv. Clemenules</strain>
    </source>
</reference>
<dbReference type="KEGG" id="cic:CICLE_v10024341mg"/>
<feature type="coiled-coil region" evidence="1">
    <location>
        <begin position="35"/>
        <end position="96"/>
    </location>
</feature>
<evidence type="ECO:0000313" key="2">
    <source>
        <dbReference type="EMBL" id="ESR54808.1"/>
    </source>
</evidence>